<name>A0ABS5TYG4_9CELL</name>
<evidence type="ECO:0000313" key="3">
    <source>
        <dbReference type="EMBL" id="MBT0994171.1"/>
    </source>
</evidence>
<evidence type="ECO:0000256" key="2">
    <source>
        <dbReference type="SAM" id="Phobius"/>
    </source>
</evidence>
<dbReference type="Proteomes" id="UP000722125">
    <property type="component" value="Unassembled WGS sequence"/>
</dbReference>
<evidence type="ECO:0000313" key="4">
    <source>
        <dbReference type="Proteomes" id="UP000722125"/>
    </source>
</evidence>
<gene>
    <name evidence="3" type="ORF">KIN34_07720</name>
</gene>
<dbReference type="RefSeq" id="WP_214348856.1">
    <property type="nucleotide sequence ID" value="NZ_JAHBOH010000001.1"/>
</dbReference>
<comment type="caution">
    <text evidence="3">The sequence shown here is derived from an EMBL/GenBank/DDBJ whole genome shotgun (WGS) entry which is preliminary data.</text>
</comment>
<keyword evidence="2" id="KW-0472">Membrane</keyword>
<reference evidence="3 4" key="1">
    <citation type="submission" date="2021-05" db="EMBL/GenBank/DDBJ databases">
        <title>Description of Cellulomonas sp. DKR-3 sp. nov.</title>
        <authorList>
            <person name="Dahal R.H."/>
            <person name="Chaudhary D.K."/>
        </authorList>
    </citation>
    <scope>NUCLEOTIDE SEQUENCE [LARGE SCALE GENOMIC DNA]</scope>
    <source>
        <strain evidence="3 4">DKR-3</strain>
    </source>
</reference>
<sequence>MNDDLHSRLHALGDSPDLNRPVADLDAVVRRARARRQRSGRMLAGGVAVALVVAGTAAALPRLSHDAPPAVDAVSPNAPAACHMTPDELASDDLGVPLVDAVDGMDGADAEWLEASTTVLEDSVQPASTGPWRLTVQTDLTPETSTDPVSLTGWTYGTTVALVQQSRTVAVLDTFPAPPRAEARKMQVDAVPQPYPLTTEIEAPPVSCATGEVTELAPGTYQLVASTTAAEAGSTAPRVLRATSTPIDVLVAADSPAVDALGCGATDDELRALADPQTNPTPLRLGIETAPGAVTAGSELAFMTTVVNDGSDRVDATFDSWYPLALVTQGGVVVGGYEPVYDILKPPHDVHLGPGSTASFETWSGLQTCFEGDEGGVPLPPGAYELWSVITFTPERSSGTAEPDARQWSTAGGPWAFEITSTADGDDEPTAPTANALAVCGLALADLAADDGGVPSQTDPDATEPTGEQQWLSARSTIDATSVDPGSDGPWRLTTEIDVIPGPDNELLGPPDGRTFGSTVALLRDGVVVAVLETPSGAPTRAEAQQLDVVGEPHPFPLATELEAPLVSCATGQATELEPGDYQLVSSTTALVPVAFDDLRVIRATSTPVEVRVTPTSTGVGPLGCGATDDELRALADPPRNPPPVTVSATGPHAISEESSLTFPVTVANDTTGHNPLELGAPTVVVTRDGVIVGRDTADAGLMLAADAEEEIEVGTSLRSCAAGAQDPTALPPGDYELWLVLPVTLTYADEFATPSAEWQAVSGPWPLEITAL</sequence>
<organism evidence="3 4">
    <name type="scientific">Cellulomonas fulva</name>
    <dbReference type="NCBI Taxonomy" id="2835530"/>
    <lineage>
        <taxon>Bacteria</taxon>
        <taxon>Bacillati</taxon>
        <taxon>Actinomycetota</taxon>
        <taxon>Actinomycetes</taxon>
        <taxon>Micrococcales</taxon>
        <taxon>Cellulomonadaceae</taxon>
        <taxon>Cellulomonas</taxon>
    </lineage>
</organism>
<keyword evidence="4" id="KW-1185">Reference proteome</keyword>
<protein>
    <submittedName>
        <fullName evidence="3">Uncharacterized protein</fullName>
    </submittedName>
</protein>
<feature type="compositionally biased region" description="Polar residues" evidence="1">
    <location>
        <begin position="455"/>
        <end position="480"/>
    </location>
</feature>
<evidence type="ECO:0000256" key="1">
    <source>
        <dbReference type="SAM" id="MobiDB-lite"/>
    </source>
</evidence>
<accession>A0ABS5TYG4</accession>
<dbReference type="EMBL" id="JAHBOH010000001">
    <property type="protein sequence ID" value="MBT0994171.1"/>
    <property type="molecule type" value="Genomic_DNA"/>
</dbReference>
<feature type="region of interest" description="Disordered" evidence="1">
    <location>
        <begin position="450"/>
        <end position="491"/>
    </location>
</feature>
<proteinExistence type="predicted"/>
<keyword evidence="2" id="KW-0812">Transmembrane</keyword>
<feature type="transmembrane region" description="Helical" evidence="2">
    <location>
        <begin position="40"/>
        <end position="60"/>
    </location>
</feature>
<keyword evidence="2" id="KW-1133">Transmembrane helix</keyword>